<dbReference type="SUPFAM" id="SSF52343">
    <property type="entry name" value="Ferredoxin reductase-like, C-terminal NADP-linked domain"/>
    <property type="match status" value="1"/>
</dbReference>
<keyword evidence="8" id="KW-1185">Reference proteome</keyword>
<keyword evidence="1" id="KW-0813">Transport</keyword>
<evidence type="ECO:0000256" key="4">
    <source>
        <dbReference type="ARBA" id="ARBA00023004"/>
    </source>
</evidence>
<keyword evidence="7" id="KW-0830">Ubiquinone</keyword>
<feature type="domain" description="FAD-binding FR-type" evidence="6">
    <location>
        <begin position="127"/>
        <end position="231"/>
    </location>
</feature>
<evidence type="ECO:0000259" key="6">
    <source>
        <dbReference type="PROSITE" id="PS51384"/>
    </source>
</evidence>
<reference evidence="7 8" key="1">
    <citation type="journal article" date="2012" name="Genome Biol. Evol.">
        <title>Genome Sequence of the Mesophilic Thermotogales Bacterium Mesotoga prima MesG1.Ag.4.2 Reveals the Largest Thermotogales Genome To Date.</title>
        <authorList>
            <person name="Zhaxybayeva O."/>
            <person name="Swithers K.S."/>
            <person name="Foght J."/>
            <person name="Green A.G."/>
            <person name="Bruce D."/>
            <person name="Detter C."/>
            <person name="Han S."/>
            <person name="Teshima H."/>
            <person name="Han J."/>
            <person name="Woyke T."/>
            <person name="Pitluck S."/>
            <person name="Nolan M."/>
            <person name="Ivanova N."/>
            <person name="Pati A."/>
            <person name="Land M.L."/>
            <person name="Dlutek M."/>
            <person name="Doolittle W.F."/>
            <person name="Noll K.M."/>
            <person name="Nesbo C.L."/>
        </authorList>
    </citation>
    <scope>NUCLEOTIDE SEQUENCE [LARGE SCALE GENOMIC DNA]</scope>
    <source>
        <strain evidence="8">mesG1.Ag.4.2</strain>
    </source>
</reference>
<evidence type="ECO:0000256" key="1">
    <source>
        <dbReference type="ARBA" id="ARBA00022448"/>
    </source>
</evidence>
<dbReference type="RefSeq" id="WP_014730588.1">
    <property type="nucleotide sequence ID" value="NC_017934.1"/>
</dbReference>
<evidence type="ECO:0000256" key="3">
    <source>
        <dbReference type="ARBA" id="ARBA00022827"/>
    </source>
</evidence>
<dbReference type="InterPro" id="IPR001709">
    <property type="entry name" value="Flavoprot_Pyr_Nucl_cyt_Rdtase"/>
</dbReference>
<dbReference type="InterPro" id="IPR012675">
    <property type="entry name" value="Beta-grasp_dom_sf"/>
</dbReference>
<dbReference type="Gene3D" id="2.40.30.10">
    <property type="entry name" value="Translation factors"/>
    <property type="match status" value="1"/>
</dbReference>
<dbReference type="AlphaFoldDB" id="I2F3P4"/>
<dbReference type="PANTHER" id="PTHR43644">
    <property type="entry name" value="NA(+)-TRANSLOCATING NADH-QUINONE REDUCTASE SUBUNIT"/>
    <property type="match status" value="1"/>
</dbReference>
<proteinExistence type="predicted"/>
<accession>I2F3P4</accession>
<dbReference type="InterPro" id="IPR036010">
    <property type="entry name" value="2Fe-2S_ferredoxin-like_sf"/>
</dbReference>
<evidence type="ECO:0000313" key="8">
    <source>
        <dbReference type="Proteomes" id="UP000002881"/>
    </source>
</evidence>
<dbReference type="GO" id="GO:0051536">
    <property type="term" value="F:iron-sulfur cluster binding"/>
    <property type="evidence" value="ECO:0007669"/>
    <property type="project" value="InterPro"/>
</dbReference>
<organism evidence="7 8">
    <name type="scientific">Mesotoga prima MesG1.Ag.4.2</name>
    <dbReference type="NCBI Taxonomy" id="660470"/>
    <lineage>
        <taxon>Bacteria</taxon>
        <taxon>Thermotogati</taxon>
        <taxon>Thermotogota</taxon>
        <taxon>Thermotogae</taxon>
        <taxon>Kosmotogales</taxon>
        <taxon>Kosmotogaceae</taxon>
        <taxon>Mesotoga</taxon>
    </lineage>
</organism>
<dbReference type="GO" id="GO:0016491">
    <property type="term" value="F:oxidoreductase activity"/>
    <property type="evidence" value="ECO:0007669"/>
    <property type="project" value="InterPro"/>
</dbReference>
<dbReference type="CDD" id="cd00207">
    <property type="entry name" value="fer2"/>
    <property type="match status" value="1"/>
</dbReference>
<dbReference type="Pfam" id="PF00111">
    <property type="entry name" value="Fer2"/>
    <property type="match status" value="1"/>
</dbReference>
<dbReference type="PRINTS" id="PR00410">
    <property type="entry name" value="PHEHYDRXLASE"/>
</dbReference>
<dbReference type="Pfam" id="PF00175">
    <property type="entry name" value="NAD_binding_1"/>
    <property type="match status" value="1"/>
</dbReference>
<dbReference type="eggNOG" id="COG2871">
    <property type="taxonomic scope" value="Bacteria"/>
</dbReference>
<dbReference type="GeneID" id="87106675"/>
<dbReference type="SUPFAM" id="SSF63380">
    <property type="entry name" value="Riboflavin synthase domain-like"/>
    <property type="match status" value="1"/>
</dbReference>
<dbReference type="Gene3D" id="3.40.50.80">
    <property type="entry name" value="Nucleotide-binding domain of ferredoxin-NADP reductase (FNR) module"/>
    <property type="match status" value="1"/>
</dbReference>
<dbReference type="InterPro" id="IPR017927">
    <property type="entry name" value="FAD-bd_FR_type"/>
</dbReference>
<dbReference type="PRINTS" id="PR00371">
    <property type="entry name" value="FPNCR"/>
</dbReference>
<dbReference type="Pfam" id="PF00970">
    <property type="entry name" value="FAD_binding_6"/>
    <property type="match status" value="1"/>
</dbReference>
<evidence type="ECO:0000256" key="2">
    <source>
        <dbReference type="ARBA" id="ARBA00022630"/>
    </source>
</evidence>
<feature type="domain" description="2Fe-2S ferredoxin-type" evidence="5">
    <location>
        <begin position="32"/>
        <end position="124"/>
    </location>
</feature>
<dbReference type="InterPro" id="IPR008333">
    <property type="entry name" value="Cbr1-like_FAD-bd_dom"/>
</dbReference>
<dbReference type="EMBL" id="CP003532">
    <property type="protein sequence ID" value="AFK06547.1"/>
    <property type="molecule type" value="Genomic_DNA"/>
</dbReference>
<sequence precursor="true">MQIVISALVIGGISALLAAILTIADALVNNYGEVSIRVNDSKDLKVKGGATLLSTLASEKIFIPSACGGKGSCGLCRVKVLTDVGPILPTELPYLSEKEKKNNIRLSCQIKVKSDISIEIPEELFNIMEYIASVSSITDVTHDIKEVFFDLEDEIEFKAGQYVQLIVPAYGDIKGETMRAYSMSSQPSVKSGVELLIRLVPNGIVTTYVHKMLKVGERIRILGPFGDFYLRDTDSDIIFIAGGSGMAPIKSIIFDMMEREVKRNAYYFFGARSKRDLFYLEEMKEVERKMPNFHFIPALSDPLPEDNWEGETGLITDVVDRYLSEQGDEIDREAYLCGSPGMINACIRVLTRHKVLEEKIFYDKFG</sequence>
<evidence type="ECO:0000259" key="5">
    <source>
        <dbReference type="PROSITE" id="PS51085"/>
    </source>
</evidence>
<dbReference type="HOGENOM" id="CLU_003827_7_2_0"/>
<dbReference type="Gene3D" id="3.10.20.30">
    <property type="match status" value="1"/>
</dbReference>
<dbReference type="PROSITE" id="PS51085">
    <property type="entry name" value="2FE2S_FER_2"/>
    <property type="match status" value="1"/>
</dbReference>
<keyword evidence="4" id="KW-0408">Iron</keyword>
<dbReference type="PROSITE" id="PS51384">
    <property type="entry name" value="FAD_FR"/>
    <property type="match status" value="1"/>
</dbReference>
<dbReference type="KEGG" id="mpg:Theba_0833"/>
<protein>
    <submittedName>
        <fullName evidence="7">Na+-transporting NADH:ubiquinone oxidoreductase, subunit NqrF</fullName>
    </submittedName>
</protein>
<evidence type="ECO:0000313" key="7">
    <source>
        <dbReference type="EMBL" id="AFK06547.1"/>
    </source>
</evidence>
<dbReference type="InterPro" id="IPR001041">
    <property type="entry name" value="2Fe-2S_ferredoxin-type"/>
</dbReference>
<dbReference type="STRING" id="660470.Theba_0833"/>
<dbReference type="SUPFAM" id="SSF54292">
    <property type="entry name" value="2Fe-2S ferredoxin-like"/>
    <property type="match status" value="1"/>
</dbReference>
<dbReference type="InterPro" id="IPR039261">
    <property type="entry name" value="FNR_nucleotide-bd"/>
</dbReference>
<name>I2F3P4_9BACT</name>
<dbReference type="PANTHER" id="PTHR43644:SF1">
    <property type="entry name" value="NAD(P)H-FLAVIN REDUCTASE"/>
    <property type="match status" value="1"/>
</dbReference>
<keyword evidence="3" id="KW-0274">FAD</keyword>
<dbReference type="InterPro" id="IPR017938">
    <property type="entry name" value="Riboflavin_synthase-like_b-brl"/>
</dbReference>
<dbReference type="Proteomes" id="UP000002881">
    <property type="component" value="Chromosome"/>
</dbReference>
<dbReference type="InterPro" id="IPR001433">
    <property type="entry name" value="OxRdtase_FAD/NAD-bd"/>
</dbReference>
<gene>
    <name evidence="7" type="ORF">Theba_0833</name>
</gene>
<keyword evidence="2" id="KW-0285">Flavoprotein</keyword>